<dbReference type="Gene3D" id="3.90.550.10">
    <property type="entry name" value="Spore Coat Polysaccharide Biosynthesis Protein SpsA, Chain A"/>
    <property type="match status" value="1"/>
</dbReference>
<dbReference type="EMBL" id="CAJPVJ010003361">
    <property type="protein sequence ID" value="CAG2167460.1"/>
    <property type="molecule type" value="Genomic_DNA"/>
</dbReference>
<proteinExistence type="inferred from homology"/>
<gene>
    <name evidence="7" type="ORF">ONB1V03_LOCUS6967</name>
</gene>
<keyword evidence="2" id="KW-0328">Glycosyltransferase</keyword>
<sequence length="601" mass="70397">MCLTLKCIHLVVFLLLSNTFVIKSLDVLEVTDNDFKSDLLLPTIQIILLVNPYNKASILPFSLGSIERQLYPKHRIKVWIQSELLVSDKSDDKDKKELFQQMLDLNAMTVEMLRKWIRDNRKQYNDIELVLGHQSVQDLHEDKYWTTDRFKRLIEMKSYGLEISRQNWAHFVLFMDSDVVLTHNQVFLTLTRSDHMIAMAPMLYSLGTYSNFWAGITPKGYYNRTDDYLPILERQRMGEFAVPMIHSCLFINIRHKKSFNLTFDSRLITQEVSPFDDIIAFAKSAKMNAINLYINNEEVWGYIPPPVDSTVSSLKSIEQDVIDLELESLVEGPEFPIASSLQSYVSREKNDELNVDSVYVINLVRRAERRKRMVTCLQILGIEANIWDAVDGKQLNDDMIESKGIRVMEGYLDPYHKRPMTFGEIGCFLSHYHIWEDMIGRNLSKVIVLEDDVRFERNFKNRWKKVLSKFDTNTHDFLYLGRKIQDSKNESMFNELFVEPTYSYWTVGYMITRLGAQKLLDAKPLEHMIPVDEFLPVMYDKHSDERMNQHFPVRNLRALSVYPLLIYPTHYVGDNQYISDTEDSDKTELTSNTIHPKHTEL</sequence>
<dbReference type="GO" id="GO:0050211">
    <property type="term" value="F:procollagen galactosyltransferase activity"/>
    <property type="evidence" value="ECO:0007669"/>
    <property type="project" value="TreeGrafter"/>
</dbReference>
<feature type="domain" description="Glycosyl transferase family 25" evidence="6">
    <location>
        <begin position="357"/>
        <end position="534"/>
    </location>
</feature>
<dbReference type="PANTHER" id="PTHR10730">
    <property type="entry name" value="PROCOLLAGEN-LYSINE,2-OXOGLUTARATE 5-DIOXYGENASE/GLYCOSYLTRANSFERASE 25 FAMILY MEMBER"/>
    <property type="match status" value="1"/>
</dbReference>
<dbReference type="AlphaFoldDB" id="A0A7R9QKF9"/>
<feature type="region of interest" description="Disordered" evidence="4">
    <location>
        <begin position="578"/>
        <end position="601"/>
    </location>
</feature>
<evidence type="ECO:0000313" key="8">
    <source>
        <dbReference type="Proteomes" id="UP000728032"/>
    </source>
</evidence>
<evidence type="ECO:0000256" key="4">
    <source>
        <dbReference type="SAM" id="MobiDB-lite"/>
    </source>
</evidence>
<dbReference type="InterPro" id="IPR050757">
    <property type="entry name" value="Collagen_mod_GT25"/>
</dbReference>
<feature type="signal peptide" evidence="5">
    <location>
        <begin position="1"/>
        <end position="24"/>
    </location>
</feature>
<evidence type="ECO:0000256" key="5">
    <source>
        <dbReference type="SAM" id="SignalP"/>
    </source>
</evidence>
<feature type="chain" id="PRO_5036211860" description="Glycosyl transferase family 25 domain-containing protein" evidence="5">
    <location>
        <begin position="25"/>
        <end position="601"/>
    </location>
</feature>
<reference evidence="7" key="1">
    <citation type="submission" date="2020-11" db="EMBL/GenBank/DDBJ databases">
        <authorList>
            <person name="Tran Van P."/>
        </authorList>
    </citation>
    <scope>NUCLEOTIDE SEQUENCE</scope>
</reference>
<dbReference type="InterPro" id="IPR029044">
    <property type="entry name" value="Nucleotide-diphossugar_trans"/>
</dbReference>
<dbReference type="CDD" id="cd06532">
    <property type="entry name" value="Glyco_transf_25"/>
    <property type="match status" value="1"/>
</dbReference>
<evidence type="ECO:0000259" key="6">
    <source>
        <dbReference type="Pfam" id="PF01755"/>
    </source>
</evidence>
<dbReference type="EMBL" id="OC918186">
    <property type="protein sequence ID" value="CAD7648857.1"/>
    <property type="molecule type" value="Genomic_DNA"/>
</dbReference>
<keyword evidence="8" id="KW-1185">Reference proteome</keyword>
<dbReference type="Proteomes" id="UP000728032">
    <property type="component" value="Unassembled WGS sequence"/>
</dbReference>
<organism evidence="7">
    <name type="scientific">Oppiella nova</name>
    <dbReference type="NCBI Taxonomy" id="334625"/>
    <lineage>
        <taxon>Eukaryota</taxon>
        <taxon>Metazoa</taxon>
        <taxon>Ecdysozoa</taxon>
        <taxon>Arthropoda</taxon>
        <taxon>Chelicerata</taxon>
        <taxon>Arachnida</taxon>
        <taxon>Acari</taxon>
        <taxon>Acariformes</taxon>
        <taxon>Sarcoptiformes</taxon>
        <taxon>Oribatida</taxon>
        <taxon>Brachypylina</taxon>
        <taxon>Oppioidea</taxon>
        <taxon>Oppiidae</taxon>
        <taxon>Oppiella</taxon>
    </lineage>
</organism>
<keyword evidence="5" id="KW-0732">Signal</keyword>
<accession>A0A7R9QKF9</accession>
<evidence type="ECO:0000256" key="2">
    <source>
        <dbReference type="ARBA" id="ARBA00022676"/>
    </source>
</evidence>
<keyword evidence="3" id="KW-0808">Transferase</keyword>
<protein>
    <recommendedName>
        <fullName evidence="6">Glycosyl transferase family 25 domain-containing protein</fullName>
    </recommendedName>
</protein>
<comment type="similarity">
    <text evidence="1">Belongs to the glycosyltransferase 25 family.</text>
</comment>
<name>A0A7R9QKF9_9ACAR</name>
<dbReference type="Pfam" id="PF01755">
    <property type="entry name" value="Glyco_transf_25"/>
    <property type="match status" value="1"/>
</dbReference>
<evidence type="ECO:0000256" key="3">
    <source>
        <dbReference type="ARBA" id="ARBA00022679"/>
    </source>
</evidence>
<evidence type="ECO:0000256" key="1">
    <source>
        <dbReference type="ARBA" id="ARBA00006721"/>
    </source>
</evidence>
<dbReference type="PANTHER" id="PTHR10730:SF53">
    <property type="entry name" value="GLYCOSYLTRANSFERASE 25 FAMILY MEMBER"/>
    <property type="match status" value="1"/>
</dbReference>
<evidence type="ECO:0000313" key="7">
    <source>
        <dbReference type="EMBL" id="CAD7648857.1"/>
    </source>
</evidence>
<dbReference type="InterPro" id="IPR002654">
    <property type="entry name" value="Glyco_trans_25"/>
</dbReference>
<dbReference type="OrthoDB" id="47375at2759"/>